<evidence type="ECO:0000313" key="2">
    <source>
        <dbReference type="Proteomes" id="UP000003416"/>
    </source>
</evidence>
<organism evidence="1 2">
    <name type="scientific">Bacteroides fluxus YIT 12057</name>
    <dbReference type="NCBI Taxonomy" id="763034"/>
    <lineage>
        <taxon>Bacteria</taxon>
        <taxon>Pseudomonadati</taxon>
        <taxon>Bacteroidota</taxon>
        <taxon>Bacteroidia</taxon>
        <taxon>Bacteroidales</taxon>
        <taxon>Bacteroidaceae</taxon>
        <taxon>Bacteroides</taxon>
    </lineage>
</organism>
<dbReference type="AlphaFoldDB" id="F3PTA3"/>
<dbReference type="EMBL" id="AFBN01000035">
    <property type="protein sequence ID" value="EGF56988.1"/>
    <property type="molecule type" value="Genomic_DNA"/>
</dbReference>
<proteinExistence type="predicted"/>
<evidence type="ECO:0000313" key="1">
    <source>
        <dbReference type="EMBL" id="EGF56988.1"/>
    </source>
</evidence>
<name>F3PTA3_9BACE</name>
<dbReference type="HOGENOM" id="CLU_2551226_0_0_10"/>
<dbReference type="STRING" id="763034.HMPREF9446_01970"/>
<dbReference type="Proteomes" id="UP000003416">
    <property type="component" value="Unassembled WGS sequence"/>
</dbReference>
<protein>
    <submittedName>
        <fullName evidence="1">Conserved domain protein</fullName>
    </submittedName>
</protein>
<accession>F3PTA3</accession>
<comment type="caution">
    <text evidence="1">The sequence shown here is derived from an EMBL/GenBank/DDBJ whole genome shotgun (WGS) entry which is preliminary data.</text>
</comment>
<keyword evidence="2" id="KW-1185">Reference proteome</keyword>
<gene>
    <name evidence="1" type="ORF">HMPREF9446_01970</name>
</gene>
<sequence>MNVNGGFFYIFFFLHFPTDNHLETFAAATLPVTPIMKVLTQEILSTESNLLNSFYLPCNRHSIIFCFQMEAVTGIFCTFAPQ</sequence>
<reference evidence="1 2" key="1">
    <citation type="submission" date="2011-02" db="EMBL/GenBank/DDBJ databases">
        <authorList>
            <person name="Weinstock G."/>
            <person name="Sodergren E."/>
            <person name="Clifton S."/>
            <person name="Fulton L."/>
            <person name="Fulton B."/>
            <person name="Courtney L."/>
            <person name="Fronick C."/>
            <person name="Harrison M."/>
            <person name="Strong C."/>
            <person name="Farmer C."/>
            <person name="Delahaunty K."/>
            <person name="Markovic C."/>
            <person name="Hall O."/>
            <person name="Minx P."/>
            <person name="Tomlinson C."/>
            <person name="Mitreva M."/>
            <person name="Hou S."/>
            <person name="Chen J."/>
            <person name="Wollam A."/>
            <person name="Pepin K.H."/>
            <person name="Johnson M."/>
            <person name="Bhonagiri V."/>
            <person name="Zhang X."/>
            <person name="Suruliraj S."/>
            <person name="Warren W."/>
            <person name="Chinwalla A."/>
            <person name="Mardis E.R."/>
            <person name="Wilson R.K."/>
        </authorList>
    </citation>
    <scope>NUCLEOTIDE SEQUENCE [LARGE SCALE GENOMIC DNA]</scope>
    <source>
        <strain evidence="1 2">YIT 12057</strain>
    </source>
</reference>